<feature type="repeat" description="TPR" evidence="3">
    <location>
        <begin position="106"/>
        <end position="139"/>
    </location>
</feature>
<dbReference type="OrthoDB" id="1551390at2"/>
<dbReference type="RefSeq" id="WP_125013491.1">
    <property type="nucleotide sequence ID" value="NZ_RQVR01000016.1"/>
</dbReference>
<keyword evidence="5" id="KW-1185">Reference proteome</keyword>
<dbReference type="Pfam" id="PF07719">
    <property type="entry name" value="TPR_2"/>
    <property type="match status" value="1"/>
</dbReference>
<evidence type="ECO:0000313" key="5">
    <source>
        <dbReference type="Proteomes" id="UP000271937"/>
    </source>
</evidence>
<accession>A0A3P3W670</accession>
<dbReference type="Pfam" id="PF13181">
    <property type="entry name" value="TPR_8"/>
    <property type="match status" value="1"/>
</dbReference>
<dbReference type="InterPro" id="IPR019734">
    <property type="entry name" value="TPR_rpt"/>
</dbReference>
<reference evidence="4 5" key="1">
    <citation type="submission" date="2018-11" db="EMBL/GenBank/DDBJ databases">
        <title>Flavobacterium sp. nov., YIM 102600 draft genome.</title>
        <authorList>
            <person name="Li G."/>
            <person name="Jiang Y."/>
        </authorList>
    </citation>
    <scope>NUCLEOTIDE SEQUENCE [LARGE SCALE GENOMIC DNA]</scope>
    <source>
        <strain evidence="4 5">YIM 102600</strain>
    </source>
</reference>
<feature type="repeat" description="TPR" evidence="3">
    <location>
        <begin position="27"/>
        <end position="60"/>
    </location>
</feature>
<sequence>MKTEFSEENTFSEDFNSELSGEVAAQLEVLSEEGNEYFDEEDYEKAIAVWKQALALIPNPQHAFLESFWLESAIGDAYFMSEKNKEALPHFLNAKSSSKENAHDNAFIMLRLGQLYFEANEFENAKEYLLRSYTLDGEEIFQGSKEKYLEFVKENIDLSEI</sequence>
<proteinExistence type="predicted"/>
<dbReference type="InterPro" id="IPR011990">
    <property type="entry name" value="TPR-like_helical_dom_sf"/>
</dbReference>
<dbReference type="AlphaFoldDB" id="A0A3P3W670"/>
<keyword evidence="2 3" id="KW-0802">TPR repeat</keyword>
<dbReference type="SUPFAM" id="SSF48452">
    <property type="entry name" value="TPR-like"/>
    <property type="match status" value="1"/>
</dbReference>
<protein>
    <submittedName>
        <fullName evidence="4">Tetratricopeptide repeat protein</fullName>
    </submittedName>
</protein>
<dbReference type="EMBL" id="RQVR01000016">
    <property type="protein sequence ID" value="RRJ89486.1"/>
    <property type="molecule type" value="Genomic_DNA"/>
</dbReference>
<evidence type="ECO:0000313" key="4">
    <source>
        <dbReference type="EMBL" id="RRJ89486.1"/>
    </source>
</evidence>
<dbReference type="SMART" id="SM00028">
    <property type="entry name" value="TPR"/>
    <property type="match status" value="3"/>
</dbReference>
<keyword evidence="1" id="KW-0677">Repeat</keyword>
<name>A0A3P3W670_9FLAO</name>
<dbReference type="Proteomes" id="UP000271937">
    <property type="component" value="Unassembled WGS sequence"/>
</dbReference>
<gene>
    <name evidence="4" type="ORF">EG849_12805</name>
</gene>
<dbReference type="InterPro" id="IPR013105">
    <property type="entry name" value="TPR_2"/>
</dbReference>
<evidence type="ECO:0000256" key="2">
    <source>
        <dbReference type="ARBA" id="ARBA00022803"/>
    </source>
</evidence>
<comment type="caution">
    <text evidence="4">The sequence shown here is derived from an EMBL/GenBank/DDBJ whole genome shotgun (WGS) entry which is preliminary data.</text>
</comment>
<dbReference type="PROSITE" id="PS50005">
    <property type="entry name" value="TPR"/>
    <property type="match status" value="2"/>
</dbReference>
<dbReference type="Gene3D" id="1.25.40.10">
    <property type="entry name" value="Tetratricopeptide repeat domain"/>
    <property type="match status" value="1"/>
</dbReference>
<organism evidence="4 5">
    <name type="scientific">Flavobacterium macacae</name>
    <dbReference type="NCBI Taxonomy" id="2488993"/>
    <lineage>
        <taxon>Bacteria</taxon>
        <taxon>Pseudomonadati</taxon>
        <taxon>Bacteroidota</taxon>
        <taxon>Flavobacteriia</taxon>
        <taxon>Flavobacteriales</taxon>
        <taxon>Flavobacteriaceae</taxon>
        <taxon>Flavobacterium</taxon>
    </lineage>
</organism>
<evidence type="ECO:0000256" key="3">
    <source>
        <dbReference type="PROSITE-ProRule" id="PRU00339"/>
    </source>
</evidence>
<evidence type="ECO:0000256" key="1">
    <source>
        <dbReference type="ARBA" id="ARBA00022737"/>
    </source>
</evidence>